<dbReference type="PANTHER" id="PTHR35800:SF1">
    <property type="entry name" value="RNA-BINDING PROTEIN KHPB"/>
    <property type="match status" value="1"/>
</dbReference>
<dbReference type="CDD" id="cd02414">
    <property type="entry name" value="KH-II_Jag"/>
    <property type="match status" value="1"/>
</dbReference>
<comment type="caution">
    <text evidence="6">Lacks conserved residue(s) required for the propagation of feature annotation.</text>
</comment>
<dbReference type="Gene3D" id="3.30.1370.50">
    <property type="entry name" value="R3H-like domain"/>
    <property type="match status" value="1"/>
</dbReference>
<evidence type="ECO:0000256" key="1">
    <source>
        <dbReference type="ARBA" id="ARBA00022490"/>
    </source>
</evidence>
<dbReference type="Pfam" id="PF13083">
    <property type="entry name" value="KH_KhpA-B"/>
    <property type="match status" value="1"/>
</dbReference>
<dbReference type="EMBL" id="FWDO01000004">
    <property type="protein sequence ID" value="SLM18311.1"/>
    <property type="molecule type" value="Genomic_DNA"/>
</dbReference>
<keyword evidence="5 6" id="KW-0961">Cell wall biogenesis/degradation</keyword>
<dbReference type="CDD" id="cd02644">
    <property type="entry name" value="R3H_jag"/>
    <property type="match status" value="1"/>
</dbReference>
<comment type="subcellular location">
    <subcellularLocation>
        <location evidence="6">Cytoplasm</location>
    </subcellularLocation>
</comment>
<dbReference type="Gene3D" id="3.30.300.20">
    <property type="match status" value="1"/>
</dbReference>
<keyword evidence="2 6" id="KW-0694">RNA-binding</keyword>
<dbReference type="InterPro" id="IPR036867">
    <property type="entry name" value="R3H_dom_sf"/>
</dbReference>
<dbReference type="Pfam" id="PF14804">
    <property type="entry name" value="Jag_N"/>
    <property type="match status" value="1"/>
</dbReference>
<dbReference type="NCBIfam" id="NF041568">
    <property type="entry name" value="Jag_EloR"/>
    <property type="match status" value="1"/>
</dbReference>
<dbReference type="Gene3D" id="3.30.30.80">
    <property type="entry name" value="probable RNA-binding protein from clostridium symbiosum atcc 14940"/>
    <property type="match status" value="1"/>
</dbReference>
<evidence type="ECO:0000256" key="3">
    <source>
        <dbReference type="ARBA" id="ARBA00022960"/>
    </source>
</evidence>
<evidence type="ECO:0000256" key="5">
    <source>
        <dbReference type="ARBA" id="ARBA00023316"/>
    </source>
</evidence>
<proteinExistence type="inferred from homology"/>
<dbReference type="SMART" id="SM00393">
    <property type="entry name" value="R3H"/>
    <property type="match status" value="1"/>
</dbReference>
<dbReference type="Pfam" id="PF01424">
    <property type="entry name" value="R3H"/>
    <property type="match status" value="1"/>
</dbReference>
<dbReference type="InterPro" id="IPR038008">
    <property type="entry name" value="Jag_KH"/>
</dbReference>
<dbReference type="InterPro" id="IPR038247">
    <property type="entry name" value="Jag_N_dom_sf"/>
</dbReference>
<organism evidence="9">
    <name type="scientific">uncultured spirochete</name>
    <dbReference type="NCBI Taxonomy" id="156406"/>
    <lineage>
        <taxon>Bacteria</taxon>
        <taxon>Pseudomonadati</taxon>
        <taxon>Spirochaetota</taxon>
        <taxon>Spirochaetia</taxon>
        <taxon>Spirochaetales</taxon>
        <taxon>environmental samples</taxon>
    </lineage>
</organism>
<evidence type="ECO:0000256" key="2">
    <source>
        <dbReference type="ARBA" id="ARBA00022884"/>
    </source>
</evidence>
<evidence type="ECO:0000313" key="9">
    <source>
        <dbReference type="EMBL" id="SLM18311.1"/>
    </source>
</evidence>
<protein>
    <recommendedName>
        <fullName evidence="6">RNA-binding protein KhpB</fullName>
    </recommendedName>
    <alternativeName>
        <fullName evidence="6">RNA-binding protein EloR</fullName>
    </alternativeName>
</protein>
<keyword evidence="3 6" id="KW-0133">Cell shape</keyword>
<comment type="function">
    <text evidence="6">A probable RNA chaperone. Forms a complex with KhpA which binds to cellular RNA and controls its expression. Plays a role in peptidoglycan (PG) homeostasis and cell length regulation.</text>
</comment>
<comment type="domain">
    <text evidence="6">Has an N-terminal Jag-N domain and 2 RNA-binding domains (KH and R3H).</text>
</comment>
<comment type="subunit">
    <text evidence="6">Forms a complex with KhpA.</text>
</comment>
<reference evidence="9" key="1">
    <citation type="submission" date="2017-02" db="EMBL/GenBank/DDBJ databases">
        <authorList>
            <person name="Regsiter A."/>
            <person name="William W."/>
        </authorList>
    </citation>
    <scope>NUCLEOTIDE SEQUENCE</scope>
    <source>
        <strain evidence="9">BdmA 4</strain>
    </source>
</reference>
<dbReference type="GO" id="GO:0005737">
    <property type="term" value="C:cytoplasm"/>
    <property type="evidence" value="ECO:0007669"/>
    <property type="project" value="UniProtKB-SubCell"/>
</dbReference>
<dbReference type="InterPro" id="IPR034079">
    <property type="entry name" value="R3H_KhpB"/>
</dbReference>
<dbReference type="GO" id="GO:0009252">
    <property type="term" value="P:peptidoglycan biosynthetic process"/>
    <property type="evidence" value="ECO:0007669"/>
    <property type="project" value="UniProtKB-UniRule"/>
</dbReference>
<name>A0A3P3XPT6_9SPIR</name>
<dbReference type="GO" id="GO:0071555">
    <property type="term" value="P:cell wall organization"/>
    <property type="evidence" value="ECO:0007669"/>
    <property type="project" value="UniProtKB-KW"/>
</dbReference>
<dbReference type="HAMAP" id="MF_00867">
    <property type="entry name" value="KhpB"/>
    <property type="match status" value="1"/>
</dbReference>
<dbReference type="InterPro" id="IPR015946">
    <property type="entry name" value="KH_dom-like_a/b"/>
</dbReference>
<dbReference type="PROSITE" id="PS51061">
    <property type="entry name" value="R3H"/>
    <property type="match status" value="1"/>
</dbReference>
<feature type="region of interest" description="Disordered" evidence="7">
    <location>
        <begin position="55"/>
        <end position="77"/>
    </location>
</feature>
<sequence length="233" mass="26573">MIYEFEGKTEREAIELAAQELGLDTSSFDVEIIENQGGGLFKKGKVRIRVHTKDSPIPIAREETETKGEASEQRQVEPIPMDDFERKIVEWTKEVITRMGYTAELSVAFREPNKLGLRIDTESASILIGKKGRNIDALQLLANVYAGTLGHNDIKVVLDSENYRLRREEALVRIAYETAEEVRRTGRSILLEPMNPFERRIIHTTLNDIIDIETKSEGEGLMKQVRVMMKGRK</sequence>
<dbReference type="InterPro" id="IPR001374">
    <property type="entry name" value="R3H_dom"/>
</dbReference>
<evidence type="ECO:0000256" key="7">
    <source>
        <dbReference type="SAM" id="MobiDB-lite"/>
    </source>
</evidence>
<dbReference type="InterPro" id="IPR032782">
    <property type="entry name" value="KhpB_N"/>
</dbReference>
<feature type="domain" description="R3H" evidence="8">
    <location>
        <begin position="165"/>
        <end position="231"/>
    </location>
</feature>
<keyword evidence="1 6" id="KW-0963">Cytoplasm</keyword>
<dbReference type="PANTHER" id="PTHR35800">
    <property type="entry name" value="PROTEIN JAG"/>
    <property type="match status" value="1"/>
</dbReference>
<feature type="compositionally biased region" description="Basic and acidic residues" evidence="7">
    <location>
        <begin position="60"/>
        <end position="75"/>
    </location>
</feature>
<evidence type="ECO:0000259" key="8">
    <source>
        <dbReference type="PROSITE" id="PS51061"/>
    </source>
</evidence>
<evidence type="ECO:0000256" key="6">
    <source>
        <dbReference type="HAMAP-Rule" id="MF_00867"/>
    </source>
</evidence>
<comment type="similarity">
    <text evidence="6">Belongs to the KhpB RNA-binding protein family.</text>
</comment>
<dbReference type="GO" id="GO:0003723">
    <property type="term" value="F:RNA binding"/>
    <property type="evidence" value="ECO:0007669"/>
    <property type="project" value="UniProtKB-UniRule"/>
</dbReference>
<dbReference type="InterPro" id="IPR039247">
    <property type="entry name" value="KhpB"/>
</dbReference>
<dbReference type="GO" id="GO:0008360">
    <property type="term" value="P:regulation of cell shape"/>
    <property type="evidence" value="ECO:0007669"/>
    <property type="project" value="UniProtKB-KW"/>
</dbReference>
<evidence type="ECO:0000256" key="4">
    <source>
        <dbReference type="ARBA" id="ARBA00023186"/>
    </source>
</evidence>
<accession>A0A3P3XPT6</accession>
<dbReference type="PROSITE" id="PS50084">
    <property type="entry name" value="KH_TYPE_1"/>
    <property type="match status" value="1"/>
</dbReference>
<keyword evidence="4 6" id="KW-0143">Chaperone</keyword>
<dbReference type="AlphaFoldDB" id="A0A3P3XPT6"/>
<gene>
    <name evidence="6" type="primary">khpB</name>
    <name evidence="6" type="synonym">eloR</name>
    <name evidence="9" type="ORF">SPIRO4BDMA_40883</name>
</gene>
<dbReference type="SUPFAM" id="SSF82708">
    <property type="entry name" value="R3H domain"/>
    <property type="match status" value="1"/>
</dbReference>
<dbReference type="SMART" id="SM01245">
    <property type="entry name" value="Jag_N"/>
    <property type="match status" value="1"/>
</dbReference>